<evidence type="ECO:0000313" key="3">
    <source>
        <dbReference type="Proteomes" id="UP001595758"/>
    </source>
</evidence>
<dbReference type="Proteomes" id="UP001595758">
    <property type="component" value="Unassembled WGS sequence"/>
</dbReference>
<evidence type="ECO:0008006" key="4">
    <source>
        <dbReference type="Google" id="ProtNLM"/>
    </source>
</evidence>
<keyword evidence="1" id="KW-0472">Membrane</keyword>
<protein>
    <recommendedName>
        <fullName evidence="4">Phosphatase</fullName>
    </recommendedName>
</protein>
<accession>A0ABV8CE54</accession>
<keyword evidence="3" id="KW-1185">Reference proteome</keyword>
<name>A0ABV8CE54_9GAMM</name>
<proteinExistence type="predicted"/>
<dbReference type="RefSeq" id="WP_382341353.1">
    <property type="nucleotide sequence ID" value="NZ_JBHSAB010000004.1"/>
</dbReference>
<comment type="caution">
    <text evidence="2">The sequence shown here is derived from an EMBL/GenBank/DDBJ whole genome shotgun (WGS) entry which is preliminary data.</text>
</comment>
<evidence type="ECO:0000256" key="1">
    <source>
        <dbReference type="SAM" id="Phobius"/>
    </source>
</evidence>
<dbReference type="EMBL" id="JBHSAB010000004">
    <property type="protein sequence ID" value="MFC3908251.1"/>
    <property type="molecule type" value="Genomic_DNA"/>
</dbReference>
<reference evidence="3" key="1">
    <citation type="journal article" date="2019" name="Int. J. Syst. Evol. Microbiol.">
        <title>The Global Catalogue of Microorganisms (GCM) 10K type strain sequencing project: providing services to taxonomists for standard genome sequencing and annotation.</title>
        <authorList>
            <consortium name="The Broad Institute Genomics Platform"/>
            <consortium name="The Broad Institute Genome Sequencing Center for Infectious Disease"/>
            <person name="Wu L."/>
            <person name="Ma J."/>
        </authorList>
    </citation>
    <scope>NUCLEOTIDE SEQUENCE [LARGE SCALE GENOMIC DNA]</scope>
    <source>
        <strain evidence="3">CCUG 59858</strain>
    </source>
</reference>
<keyword evidence="1" id="KW-1133">Transmembrane helix</keyword>
<keyword evidence="1" id="KW-0812">Transmembrane</keyword>
<gene>
    <name evidence="2" type="ORF">ACFORL_04070</name>
</gene>
<sequence length="238" mass="26226">MPLDNILNNHFDPKSREHLNFISEKTSAFKALVVRVHALNTTEARAVIGAIGGYAAAWTSLPFIASCGGLTLLIAVACGGYMLSTWWKAHVQFAQQLQELKEVYSWVMKDDTVPVRNKLGYTEFQNLILTLGPWVDEGFAWGWDEKDLQESSSVATYVASYIPVFFSPVPADRTDIDGKILGSLKDLINGKAEKQSAWALTAGAWDATWITAQIDRMTANIESNLPETMTAAAVKKVI</sequence>
<evidence type="ECO:0000313" key="2">
    <source>
        <dbReference type="EMBL" id="MFC3908251.1"/>
    </source>
</evidence>
<feature type="transmembrane region" description="Helical" evidence="1">
    <location>
        <begin position="63"/>
        <end position="83"/>
    </location>
</feature>
<organism evidence="2 3">
    <name type="scientific">Legionella dresdenensis</name>
    <dbReference type="NCBI Taxonomy" id="450200"/>
    <lineage>
        <taxon>Bacteria</taxon>
        <taxon>Pseudomonadati</taxon>
        <taxon>Pseudomonadota</taxon>
        <taxon>Gammaproteobacteria</taxon>
        <taxon>Legionellales</taxon>
        <taxon>Legionellaceae</taxon>
        <taxon>Legionella</taxon>
    </lineage>
</organism>